<dbReference type="RefSeq" id="XP_003083776.2">
    <property type="nucleotide sequence ID" value="XM_003083728.2"/>
</dbReference>
<evidence type="ECO:0000313" key="9">
    <source>
        <dbReference type="EMBL" id="CEG00485.1"/>
    </source>
</evidence>
<accession>A0A096P908</accession>
<keyword evidence="8" id="KW-0812">Transmembrane</keyword>
<dbReference type="OrthoDB" id="10418235at2759"/>
<gene>
    <name evidence="9" type="ORF">OT_ostta17g00110</name>
</gene>
<keyword evidence="3" id="KW-0645">Protease</keyword>
<proteinExistence type="inferred from homology"/>
<feature type="transmembrane region" description="Helical" evidence="8">
    <location>
        <begin position="157"/>
        <end position="177"/>
    </location>
</feature>
<dbReference type="GeneID" id="9838179"/>
<feature type="transmembrane region" description="Helical" evidence="8">
    <location>
        <begin position="221"/>
        <end position="240"/>
    </location>
</feature>
<comment type="cofactor">
    <cofactor evidence="1">
        <name>Zn(2+)</name>
        <dbReference type="ChEBI" id="CHEBI:29105"/>
    </cofactor>
</comment>
<keyword evidence="10" id="KW-1185">Reference proteome</keyword>
<comment type="similarity">
    <text evidence="2">Belongs to the peptidase M50B family.</text>
</comment>
<dbReference type="EMBL" id="CAID01000017">
    <property type="protein sequence ID" value="CEG00485.1"/>
    <property type="molecule type" value="Genomic_DNA"/>
</dbReference>
<dbReference type="InParanoid" id="A0A096P908"/>
<dbReference type="PANTHER" id="PTHR39188">
    <property type="entry name" value="MEMBRANE-ASSOCIATED ZINC METALLOPROTEASE M50B"/>
    <property type="match status" value="1"/>
</dbReference>
<evidence type="ECO:0000256" key="4">
    <source>
        <dbReference type="ARBA" id="ARBA00022801"/>
    </source>
</evidence>
<evidence type="ECO:0000256" key="6">
    <source>
        <dbReference type="ARBA" id="ARBA00023049"/>
    </source>
</evidence>
<comment type="caution">
    <text evidence="9">The sequence shown here is derived from an EMBL/GenBank/DDBJ whole genome shotgun (WGS) entry which is preliminary data.</text>
</comment>
<dbReference type="Proteomes" id="UP000009170">
    <property type="component" value="Unassembled WGS sequence"/>
</dbReference>
<feature type="transmembrane region" description="Helical" evidence="8">
    <location>
        <begin position="331"/>
        <end position="348"/>
    </location>
</feature>
<sequence length="382" mass="42581">MHDVGEDGEENAARSLLGDGAHGRSNASSSSSMKDLGDDERAEASNAHVAVTPIVEDGLELAMDDVVALRMRDDAGSASDVERGDGGDGEDEVEGSFAREDAYERWLAPKFWFTVGDVNVFVSTWTLYLWMLIYTLLILISAAVFELTIARFILTSMIWFLFLSVMFTCGYGTMLAHELAHVVMCKRFGGRVDEDKGILLWPFGALAFLHLDGLTLSQELVVTLAGPLSHAPMLVAWYVLSKVTPGIIAEFSRWMAGLNAMFLCWHFLPCYPMDGSRVLACALLLTKKIRVEAAAWLVVIVSYATSIAYIVISLRYDVSITQYFALENLDWILGSMCVVATSHLLWLLRNDRVRDHPTFSRYEVVYDAYHAFEEASRPEVFL</sequence>
<keyword evidence="8" id="KW-0472">Membrane</keyword>
<reference evidence="9 10" key="2">
    <citation type="journal article" date="2014" name="BMC Genomics">
        <title>An improved genome of the model marine alga Ostreococcus tauri unfolds by assessing Illumina de novo assemblies.</title>
        <authorList>
            <person name="Blanc-Mathieu R."/>
            <person name="Verhelst B."/>
            <person name="Derelle E."/>
            <person name="Rombauts S."/>
            <person name="Bouget F.Y."/>
            <person name="Carre I."/>
            <person name="Chateau A."/>
            <person name="Eyre-Walker A."/>
            <person name="Grimsley N."/>
            <person name="Moreau H."/>
            <person name="Piegu B."/>
            <person name="Rivals E."/>
            <person name="Schackwitz W."/>
            <person name="Van de Peer Y."/>
            <person name="Piganeau G."/>
        </authorList>
    </citation>
    <scope>NUCLEOTIDE SEQUENCE [LARGE SCALE GENOMIC DNA]</scope>
    <source>
        <strain evidence="10">OTTH 0595 / CCAP 157/2 / RCC745</strain>
    </source>
</reference>
<dbReference type="GO" id="GO:0006508">
    <property type="term" value="P:proteolysis"/>
    <property type="evidence" value="ECO:0007669"/>
    <property type="project" value="UniProtKB-KW"/>
</dbReference>
<reference evidence="10" key="1">
    <citation type="journal article" date="2006" name="Proc. Natl. Acad. Sci. U.S.A.">
        <title>Genome analysis of the smallest free-living eukaryote Ostreococcus tauri unveils many unique features.</title>
        <authorList>
            <person name="Derelle E."/>
            <person name="Ferraz C."/>
            <person name="Rombauts S."/>
            <person name="Rouze P."/>
            <person name="Worden A.Z."/>
            <person name="Robbens S."/>
            <person name="Partensky F."/>
            <person name="Degroeve S."/>
            <person name="Echeynie S."/>
            <person name="Cooke R."/>
            <person name="Saeys Y."/>
            <person name="Wuyts J."/>
            <person name="Jabbari K."/>
            <person name="Bowler C."/>
            <person name="Panaud O."/>
            <person name="Piegu B."/>
            <person name="Ball S.G."/>
            <person name="Ral J.-P."/>
            <person name="Bouget F.-Y."/>
            <person name="Piganeau G."/>
            <person name="De Baets B."/>
            <person name="Picard A."/>
            <person name="Delseny M."/>
            <person name="Demaille J."/>
            <person name="Van de Peer Y."/>
            <person name="Moreau H."/>
        </authorList>
    </citation>
    <scope>NUCLEOTIDE SEQUENCE [LARGE SCALE GENOMIC DNA]</scope>
    <source>
        <strain evidence="10">OTTH 0595 / CCAP 157/2 / RCC745</strain>
    </source>
</reference>
<dbReference type="AlphaFoldDB" id="A0A096P908"/>
<feature type="region of interest" description="Disordered" evidence="7">
    <location>
        <begin position="1"/>
        <end position="44"/>
    </location>
</feature>
<evidence type="ECO:0000313" key="10">
    <source>
        <dbReference type="Proteomes" id="UP000009170"/>
    </source>
</evidence>
<feature type="transmembrane region" description="Helical" evidence="8">
    <location>
        <begin position="127"/>
        <end position="145"/>
    </location>
</feature>
<evidence type="ECO:0000256" key="8">
    <source>
        <dbReference type="SAM" id="Phobius"/>
    </source>
</evidence>
<keyword evidence="8" id="KW-1133">Transmembrane helix</keyword>
<keyword evidence="5" id="KW-0862">Zinc</keyword>
<organism evidence="9 10">
    <name type="scientific">Ostreococcus tauri</name>
    <name type="common">Marine green alga</name>
    <dbReference type="NCBI Taxonomy" id="70448"/>
    <lineage>
        <taxon>Eukaryota</taxon>
        <taxon>Viridiplantae</taxon>
        <taxon>Chlorophyta</taxon>
        <taxon>Mamiellophyceae</taxon>
        <taxon>Mamiellales</taxon>
        <taxon>Bathycoccaceae</taxon>
        <taxon>Ostreococcus</taxon>
    </lineage>
</organism>
<evidence type="ECO:0000256" key="2">
    <source>
        <dbReference type="ARBA" id="ARBA00007931"/>
    </source>
</evidence>
<dbReference type="GO" id="GO:0008237">
    <property type="term" value="F:metallopeptidase activity"/>
    <property type="evidence" value="ECO:0007669"/>
    <property type="project" value="UniProtKB-KW"/>
</dbReference>
<keyword evidence="6" id="KW-0482">Metalloprotease</keyword>
<keyword evidence="4" id="KW-0378">Hydrolase</keyword>
<dbReference type="PANTHER" id="PTHR39188:SF3">
    <property type="entry name" value="STAGE IV SPORULATION PROTEIN FB"/>
    <property type="match status" value="1"/>
</dbReference>
<evidence type="ECO:0000256" key="5">
    <source>
        <dbReference type="ARBA" id="ARBA00022833"/>
    </source>
</evidence>
<feature type="compositionally biased region" description="Acidic residues" evidence="7">
    <location>
        <begin position="1"/>
        <end position="10"/>
    </location>
</feature>
<evidence type="ECO:0000256" key="3">
    <source>
        <dbReference type="ARBA" id="ARBA00022670"/>
    </source>
</evidence>
<feature type="transmembrane region" description="Helical" evidence="8">
    <location>
        <begin position="293"/>
        <end position="311"/>
    </location>
</feature>
<protein>
    <submittedName>
        <fullName evidence="9">Peptidase M50</fullName>
    </submittedName>
</protein>
<dbReference type="KEGG" id="ota:OT_ostta17g00110"/>
<evidence type="ECO:0000256" key="7">
    <source>
        <dbReference type="SAM" id="MobiDB-lite"/>
    </source>
</evidence>
<evidence type="ECO:0000256" key="1">
    <source>
        <dbReference type="ARBA" id="ARBA00001947"/>
    </source>
</evidence>
<name>A0A096P908_OSTTA</name>